<evidence type="ECO:0008006" key="5">
    <source>
        <dbReference type="Google" id="ProtNLM"/>
    </source>
</evidence>
<evidence type="ECO:0000313" key="3">
    <source>
        <dbReference type="EMBL" id="MFD1030570.1"/>
    </source>
</evidence>
<name>A0ABW3L7W2_9BACL</name>
<dbReference type="InterPro" id="IPR005297">
    <property type="entry name" value="Lipoprotein_repeat"/>
</dbReference>
<sequence>MEKRLLLFIVIFMVAVLTACGNGEGDTTGGYSGPDDKPDEPIVSEEGEQSAQTLQLMENEDTGPYLADSDGMTLYYFTNDEMDTSNCTGDCLVNWPAFTASEVEVPEGYAESDFSTITREDNGEMQVTYKGYPLYYFINDMAEGDVTGQGVNDAWYVVNDETEFPE</sequence>
<evidence type="ECO:0000313" key="4">
    <source>
        <dbReference type="Proteomes" id="UP001597109"/>
    </source>
</evidence>
<comment type="caution">
    <text evidence="3">The sequence shown here is derived from an EMBL/GenBank/DDBJ whole genome shotgun (WGS) entry which is preliminary data.</text>
</comment>
<dbReference type="RefSeq" id="WP_144840323.1">
    <property type="nucleotide sequence ID" value="NZ_JBHTKI010000007.1"/>
</dbReference>
<organism evidence="3 4">
    <name type="scientific">Metaplanococcus flavidus</name>
    <dbReference type="NCBI Taxonomy" id="569883"/>
    <lineage>
        <taxon>Bacteria</taxon>
        <taxon>Bacillati</taxon>
        <taxon>Bacillota</taxon>
        <taxon>Bacilli</taxon>
        <taxon>Bacillales</taxon>
        <taxon>Caryophanaceae</taxon>
        <taxon>Metaplanococcus</taxon>
    </lineage>
</organism>
<feature type="region of interest" description="Disordered" evidence="1">
    <location>
        <begin position="25"/>
        <end position="46"/>
    </location>
</feature>
<accession>A0ABW3L7W2</accession>
<protein>
    <recommendedName>
        <fullName evidence="5">Lipoprotein</fullName>
    </recommendedName>
</protein>
<gene>
    <name evidence="3" type="ORF">ACFQ1X_03930</name>
</gene>
<dbReference type="PROSITE" id="PS51257">
    <property type="entry name" value="PROKAR_LIPOPROTEIN"/>
    <property type="match status" value="1"/>
</dbReference>
<dbReference type="PANTHER" id="PTHR39335:SF1">
    <property type="entry name" value="BLL4220 PROTEIN"/>
    <property type="match status" value="1"/>
</dbReference>
<dbReference type="EMBL" id="JBHTKI010000007">
    <property type="protein sequence ID" value="MFD1030570.1"/>
    <property type="molecule type" value="Genomic_DNA"/>
</dbReference>
<dbReference type="Pfam" id="PF03640">
    <property type="entry name" value="Lipoprotein_15"/>
    <property type="match status" value="2"/>
</dbReference>
<evidence type="ECO:0000256" key="2">
    <source>
        <dbReference type="SAM" id="SignalP"/>
    </source>
</evidence>
<keyword evidence="4" id="KW-1185">Reference proteome</keyword>
<proteinExistence type="predicted"/>
<feature type="signal peptide" evidence="2">
    <location>
        <begin position="1"/>
        <end position="19"/>
    </location>
</feature>
<reference evidence="4" key="1">
    <citation type="journal article" date="2019" name="Int. J. Syst. Evol. Microbiol.">
        <title>The Global Catalogue of Microorganisms (GCM) 10K type strain sequencing project: providing services to taxonomists for standard genome sequencing and annotation.</title>
        <authorList>
            <consortium name="The Broad Institute Genomics Platform"/>
            <consortium name="The Broad Institute Genome Sequencing Center for Infectious Disease"/>
            <person name="Wu L."/>
            <person name="Ma J."/>
        </authorList>
    </citation>
    <scope>NUCLEOTIDE SEQUENCE [LARGE SCALE GENOMIC DNA]</scope>
    <source>
        <strain evidence="4">CCUG 56756</strain>
    </source>
</reference>
<feature type="chain" id="PRO_5045379135" description="Lipoprotein" evidence="2">
    <location>
        <begin position="20"/>
        <end position="166"/>
    </location>
</feature>
<dbReference type="PANTHER" id="PTHR39335">
    <property type="entry name" value="BLL4220 PROTEIN"/>
    <property type="match status" value="1"/>
</dbReference>
<evidence type="ECO:0000256" key="1">
    <source>
        <dbReference type="SAM" id="MobiDB-lite"/>
    </source>
</evidence>
<keyword evidence="2" id="KW-0732">Signal</keyword>
<dbReference type="Proteomes" id="UP001597109">
    <property type="component" value="Unassembled WGS sequence"/>
</dbReference>